<evidence type="ECO:0000256" key="6">
    <source>
        <dbReference type="PROSITE-ProRule" id="PRU00771"/>
    </source>
</evidence>
<keyword evidence="4" id="KW-0793">Thylakoid</keyword>
<keyword evidence="5" id="KW-0472">Membrane</keyword>
<dbReference type="InterPro" id="IPR008213">
    <property type="entry name" value="CpcD-like_dom"/>
</dbReference>
<evidence type="ECO:0000256" key="2">
    <source>
        <dbReference type="ARBA" id="ARBA00022549"/>
    </source>
</evidence>
<dbReference type="GO" id="GO:0031676">
    <property type="term" value="C:plasma membrane-derived thylakoid membrane"/>
    <property type="evidence" value="ECO:0007669"/>
    <property type="project" value="UniProtKB-SubCell"/>
</dbReference>
<dbReference type="Proteomes" id="UP000317990">
    <property type="component" value="Unassembled WGS sequence"/>
</dbReference>
<evidence type="ECO:0000256" key="5">
    <source>
        <dbReference type="ARBA" id="ARBA00023136"/>
    </source>
</evidence>
<sequence>MNFSPARGSNSASERAVTFTVTGLCDNNYLRTANQVLHVPYSRMASTMQAIHSRGGTITDIAVS</sequence>
<feature type="domain" description="CpcD-like" evidence="7">
    <location>
        <begin position="14"/>
        <end position="64"/>
    </location>
</feature>
<dbReference type="Pfam" id="PF01383">
    <property type="entry name" value="CpcD"/>
    <property type="match status" value="1"/>
</dbReference>
<evidence type="ECO:0000259" key="7">
    <source>
        <dbReference type="PROSITE" id="PS51441"/>
    </source>
</evidence>
<protein>
    <submittedName>
        <fullName evidence="8">CpcD/allophycocyanin linker domain-containing protein</fullName>
    </submittedName>
</protein>
<evidence type="ECO:0000313" key="9">
    <source>
        <dbReference type="Proteomes" id="UP000317990"/>
    </source>
</evidence>
<comment type="caution">
    <text evidence="8">The sequence shown here is derived from an EMBL/GenBank/DDBJ whole genome shotgun (WGS) entry which is preliminary data.</text>
</comment>
<dbReference type="SMART" id="SM01094">
    <property type="entry name" value="CpcD"/>
    <property type="match status" value="1"/>
</dbReference>
<dbReference type="AlphaFoldDB" id="A0A524RLM3"/>
<evidence type="ECO:0000313" key="8">
    <source>
        <dbReference type="EMBL" id="TGG90979.1"/>
    </source>
</evidence>
<evidence type="ECO:0000256" key="4">
    <source>
        <dbReference type="ARBA" id="ARBA00023078"/>
    </source>
</evidence>
<proteinExistence type="predicted"/>
<reference evidence="8 9" key="1">
    <citation type="journal article" date="2019" name="mSystems">
        <title>Life at home and on the roam: Genomic adaptions reflect the dual lifestyle of an intracellular, facultative symbiont.</title>
        <authorList>
            <person name="Burgsdorf I."/>
        </authorList>
    </citation>
    <scope>NUCLEOTIDE SEQUENCE [LARGE SCALE GENOMIC DNA]</scope>
    <source>
        <strain evidence="8">277cV</strain>
    </source>
</reference>
<dbReference type="GO" id="GO:0030089">
    <property type="term" value="C:phycobilisome"/>
    <property type="evidence" value="ECO:0007669"/>
    <property type="project" value="UniProtKB-UniRule"/>
</dbReference>
<evidence type="ECO:0000256" key="1">
    <source>
        <dbReference type="ARBA" id="ARBA00004445"/>
    </source>
</evidence>
<dbReference type="PROSITE" id="PS51441">
    <property type="entry name" value="CPCD_LIKE"/>
    <property type="match status" value="1"/>
</dbReference>
<keyword evidence="2" id="KW-0042">Antenna complex</keyword>
<comment type="subcellular location">
    <subcellularLocation>
        <location evidence="1">Cellular thylakoid membrane</location>
        <topology evidence="1">Peripheral membrane protein</topology>
        <orientation evidence="1">Cytoplasmic side</orientation>
    </subcellularLocation>
</comment>
<keyword evidence="3 6" id="KW-0605">Phycobilisome</keyword>
<gene>
    <name evidence="8" type="ORF">ERJ67_09855</name>
</gene>
<dbReference type="EMBL" id="SRMO01000084">
    <property type="protein sequence ID" value="TGG90979.1"/>
    <property type="molecule type" value="Genomic_DNA"/>
</dbReference>
<organism evidence="8 9">
    <name type="scientific">Aphanocapsa feldmannii 277cV</name>
    <dbReference type="NCBI Taxonomy" id="2507553"/>
    <lineage>
        <taxon>Bacteria</taxon>
        <taxon>Bacillati</taxon>
        <taxon>Cyanobacteriota</taxon>
        <taxon>Cyanophyceae</taxon>
        <taxon>Oscillatoriophycideae</taxon>
        <taxon>Chroococcales</taxon>
        <taxon>Microcystaceae</taxon>
        <taxon>Aphanocapsa</taxon>
    </lineage>
</organism>
<accession>A0A524RLM3</accession>
<name>A0A524RLM3_9CHRO</name>
<evidence type="ECO:0000256" key="3">
    <source>
        <dbReference type="ARBA" id="ARBA00022738"/>
    </source>
</evidence>